<evidence type="ECO:0000313" key="2">
    <source>
        <dbReference type="Proteomes" id="UP001634007"/>
    </source>
</evidence>
<protein>
    <submittedName>
        <fullName evidence="1">Uncharacterized protein</fullName>
    </submittedName>
</protein>
<reference evidence="1 2" key="1">
    <citation type="submission" date="2024-11" db="EMBL/GenBank/DDBJ databases">
        <title>Chromosome-level genome assembly of Eucalyptus globulus Labill. provides insights into its genome evolution.</title>
        <authorList>
            <person name="Li X."/>
        </authorList>
    </citation>
    <scope>NUCLEOTIDE SEQUENCE [LARGE SCALE GENOMIC DNA]</scope>
    <source>
        <strain evidence="1">CL2024</strain>
        <tissue evidence="1">Fresh tender leaves</tissue>
    </source>
</reference>
<comment type="caution">
    <text evidence="1">The sequence shown here is derived from an EMBL/GenBank/DDBJ whole genome shotgun (WGS) entry which is preliminary data.</text>
</comment>
<sequence>MVRLERRVFYGYVADEVGSVGADVHRAQLLCEGVREYEGMGAERDVGEKKPSMRIVKVQGESMVHMVKIAEVKTEELDERISCKYGQRMRTNFEG</sequence>
<organism evidence="1 2">
    <name type="scientific">Eucalyptus globulus</name>
    <name type="common">Tasmanian blue gum</name>
    <dbReference type="NCBI Taxonomy" id="34317"/>
    <lineage>
        <taxon>Eukaryota</taxon>
        <taxon>Viridiplantae</taxon>
        <taxon>Streptophyta</taxon>
        <taxon>Embryophyta</taxon>
        <taxon>Tracheophyta</taxon>
        <taxon>Spermatophyta</taxon>
        <taxon>Magnoliopsida</taxon>
        <taxon>eudicotyledons</taxon>
        <taxon>Gunneridae</taxon>
        <taxon>Pentapetalae</taxon>
        <taxon>rosids</taxon>
        <taxon>malvids</taxon>
        <taxon>Myrtales</taxon>
        <taxon>Myrtaceae</taxon>
        <taxon>Myrtoideae</taxon>
        <taxon>Eucalypteae</taxon>
        <taxon>Eucalyptus</taxon>
    </lineage>
</organism>
<dbReference type="AlphaFoldDB" id="A0ABD3JTM6"/>
<accession>A0ABD3JTM6</accession>
<name>A0ABD3JTM6_EUCGL</name>
<proteinExistence type="predicted"/>
<dbReference type="EMBL" id="JBJKBG010000007">
    <property type="protein sequence ID" value="KAL3730985.1"/>
    <property type="molecule type" value="Genomic_DNA"/>
</dbReference>
<dbReference type="Proteomes" id="UP001634007">
    <property type="component" value="Unassembled WGS sequence"/>
</dbReference>
<gene>
    <name evidence="1" type="ORF">ACJRO7_027933</name>
</gene>
<evidence type="ECO:0000313" key="1">
    <source>
        <dbReference type="EMBL" id="KAL3730985.1"/>
    </source>
</evidence>
<keyword evidence="2" id="KW-1185">Reference proteome</keyword>